<organism evidence="1 2">
    <name type="scientific">Amycolatopsis antarctica</name>
    <dbReference type="NCBI Taxonomy" id="1854586"/>
    <lineage>
        <taxon>Bacteria</taxon>
        <taxon>Bacillati</taxon>
        <taxon>Actinomycetota</taxon>
        <taxon>Actinomycetes</taxon>
        <taxon>Pseudonocardiales</taxon>
        <taxon>Pseudonocardiaceae</taxon>
        <taxon>Amycolatopsis</taxon>
    </lineage>
</organism>
<dbReference type="EMBL" id="NKYE01000006">
    <property type="protein sequence ID" value="OZM73077.1"/>
    <property type="molecule type" value="Genomic_DNA"/>
</dbReference>
<proteinExistence type="predicted"/>
<evidence type="ECO:0000313" key="2">
    <source>
        <dbReference type="Proteomes" id="UP000242444"/>
    </source>
</evidence>
<dbReference type="InParanoid" id="A0A263D668"/>
<gene>
    <name evidence="1" type="ORF">CFN78_12740</name>
</gene>
<keyword evidence="2" id="KW-1185">Reference proteome</keyword>
<reference evidence="1 2" key="1">
    <citation type="submission" date="2017-07" db="EMBL/GenBank/DDBJ databases">
        <title>Amycolatopsis antarcticus sp. nov., isolated from the surface of an Antarcticus brown macroalga.</title>
        <authorList>
            <person name="Wang J."/>
            <person name="Leiva S."/>
            <person name="Huang J."/>
            <person name="Huang Y."/>
        </authorList>
    </citation>
    <scope>NUCLEOTIDE SEQUENCE [LARGE SCALE GENOMIC DNA]</scope>
    <source>
        <strain evidence="1 2">AU-G6</strain>
    </source>
</reference>
<sequence>MLCPATIVAATSTGDKIPPAVAARRSGPVRPHDAPARRLAGSTAFAAVAIGVNLAATSVGKAYRSDLTGGFTTGKGHSVDAMVAQCAATVA</sequence>
<name>A0A263D668_9PSEU</name>
<dbReference type="Proteomes" id="UP000242444">
    <property type="component" value="Unassembled WGS sequence"/>
</dbReference>
<dbReference type="AlphaFoldDB" id="A0A263D668"/>
<protein>
    <submittedName>
        <fullName evidence="1">Uncharacterized protein</fullName>
    </submittedName>
</protein>
<accession>A0A263D668</accession>
<comment type="caution">
    <text evidence="1">The sequence shown here is derived from an EMBL/GenBank/DDBJ whole genome shotgun (WGS) entry which is preliminary data.</text>
</comment>
<evidence type="ECO:0000313" key="1">
    <source>
        <dbReference type="EMBL" id="OZM73077.1"/>
    </source>
</evidence>